<reference evidence="5" key="1">
    <citation type="journal article" date="2011" name="BMC Genomics">
        <title>Complete genome sequence of the filamentous anoxygenic phototrophic bacterium Chloroflexus aurantiacus.</title>
        <authorList>
            <person name="Tang K.H."/>
            <person name="Barry K."/>
            <person name="Chertkov O."/>
            <person name="Dalin E."/>
            <person name="Han C.S."/>
            <person name="Hauser L.J."/>
            <person name="Honchak B.M."/>
            <person name="Karbach L.E."/>
            <person name="Land M.L."/>
            <person name="Lapidus A."/>
            <person name="Larimer F.W."/>
            <person name="Mikhailova N."/>
            <person name="Pitluck S."/>
            <person name="Pierson B.K."/>
            <person name="Blankenship R.E."/>
        </authorList>
    </citation>
    <scope>NUCLEOTIDE SEQUENCE [LARGE SCALE GENOMIC DNA]</scope>
    <source>
        <strain evidence="5">ATCC 29366 / DSM 635 / J-10-fl</strain>
    </source>
</reference>
<dbReference type="EMBL" id="CP000909">
    <property type="protein sequence ID" value="ABY35787.1"/>
    <property type="molecule type" value="Genomic_DNA"/>
</dbReference>
<keyword evidence="2" id="KW-0186">Copper</keyword>
<dbReference type="PANTHER" id="PTHR38439:SF3">
    <property type="entry name" value="COPPER-RESISTANT CUPROPROTEIN COPI"/>
    <property type="match status" value="1"/>
</dbReference>
<dbReference type="eggNOG" id="COG4454">
    <property type="taxonomic scope" value="Bacteria"/>
</dbReference>
<accession>A9WIR0</accession>
<evidence type="ECO:0000313" key="4">
    <source>
        <dbReference type="EMBL" id="ABY35787.1"/>
    </source>
</evidence>
<dbReference type="PROSITE" id="PS00079">
    <property type="entry name" value="MULTICOPPER_OXIDASE1"/>
    <property type="match status" value="1"/>
</dbReference>
<dbReference type="RefSeq" id="WP_012258440.1">
    <property type="nucleotide sequence ID" value="NC_010175.1"/>
</dbReference>
<dbReference type="AlphaFoldDB" id="A9WIR0"/>
<keyword evidence="1" id="KW-0479">Metal-binding</keyword>
<dbReference type="Gene3D" id="2.60.40.420">
    <property type="entry name" value="Cupredoxins - blue copper proteins"/>
    <property type="match status" value="1"/>
</dbReference>
<proteinExistence type="predicted"/>
<dbReference type="GO" id="GO:0046872">
    <property type="term" value="F:metal ion binding"/>
    <property type="evidence" value="ECO:0007669"/>
    <property type="project" value="UniProtKB-KW"/>
</dbReference>
<dbReference type="HOGENOM" id="CLU_1831568_0_0_0"/>
<dbReference type="Proteomes" id="UP000002008">
    <property type="component" value="Chromosome"/>
</dbReference>
<dbReference type="InterPro" id="IPR050845">
    <property type="entry name" value="Cu-binding_ET"/>
</dbReference>
<dbReference type="GO" id="GO:0005886">
    <property type="term" value="C:plasma membrane"/>
    <property type="evidence" value="ECO:0000318"/>
    <property type="project" value="GO_Central"/>
</dbReference>
<keyword evidence="5" id="KW-1185">Reference proteome</keyword>
<dbReference type="Pfam" id="PF13473">
    <property type="entry name" value="Cupredoxin_1"/>
    <property type="match status" value="1"/>
</dbReference>
<dbReference type="KEGG" id="cau:Caur_2581"/>
<dbReference type="InterPro" id="IPR033138">
    <property type="entry name" value="Cu_oxidase_CS"/>
</dbReference>
<organism evidence="4 5">
    <name type="scientific">Chloroflexus aurantiacus (strain ATCC 29366 / DSM 635 / J-10-fl)</name>
    <dbReference type="NCBI Taxonomy" id="324602"/>
    <lineage>
        <taxon>Bacteria</taxon>
        <taxon>Bacillati</taxon>
        <taxon>Chloroflexota</taxon>
        <taxon>Chloroflexia</taxon>
        <taxon>Chloroflexales</taxon>
        <taxon>Chloroflexineae</taxon>
        <taxon>Chloroflexaceae</taxon>
        <taxon>Chloroflexus</taxon>
    </lineage>
</organism>
<evidence type="ECO:0000256" key="1">
    <source>
        <dbReference type="ARBA" id="ARBA00022723"/>
    </source>
</evidence>
<dbReference type="InParanoid" id="A9WIR0"/>
<protein>
    <submittedName>
        <fullName evidence="4">Blue (Type 1) copper domain protein</fullName>
    </submittedName>
</protein>
<dbReference type="SUPFAM" id="SSF49503">
    <property type="entry name" value="Cupredoxins"/>
    <property type="match status" value="1"/>
</dbReference>
<evidence type="ECO:0000256" key="2">
    <source>
        <dbReference type="ARBA" id="ARBA00023008"/>
    </source>
</evidence>
<dbReference type="InterPro" id="IPR028096">
    <property type="entry name" value="EfeO_Cupredoxin"/>
</dbReference>
<dbReference type="PANTHER" id="PTHR38439">
    <property type="entry name" value="AURACYANIN-B"/>
    <property type="match status" value="1"/>
</dbReference>
<name>A9WIR0_CHLAA</name>
<gene>
    <name evidence="4" type="ordered locus">Caur_2581</name>
</gene>
<evidence type="ECO:0000259" key="3">
    <source>
        <dbReference type="Pfam" id="PF13473"/>
    </source>
</evidence>
<feature type="domain" description="EfeO-type cupredoxin-like" evidence="3">
    <location>
        <begin position="12"/>
        <end position="124"/>
    </location>
</feature>
<dbReference type="STRING" id="324602.Caur_2581"/>
<dbReference type="PATRIC" id="fig|324602.8.peg.2908"/>
<sequence>MKKIGLLLLVIIASIIPMTACGRRNSYSTNIDVTMVDYQYEPNEIDIPAGQQITLNLTNNGAVHHEFVIMKLGTTVGESFGDEDEENIYWEQEVEPGQQMSVAFTAPSEPGVYQFVCGIEGHYTAGMKGTIRVVAP</sequence>
<evidence type="ECO:0000313" key="5">
    <source>
        <dbReference type="Proteomes" id="UP000002008"/>
    </source>
</evidence>
<dbReference type="EnsemblBacteria" id="ABY35787">
    <property type="protein sequence ID" value="ABY35787"/>
    <property type="gene ID" value="Caur_2581"/>
</dbReference>
<dbReference type="InterPro" id="IPR008972">
    <property type="entry name" value="Cupredoxin"/>
</dbReference>